<accession>A0A2S1QYV2</accession>
<dbReference type="Proteomes" id="UP000244929">
    <property type="component" value="Chromosome"/>
</dbReference>
<keyword evidence="1" id="KW-0812">Transmembrane</keyword>
<dbReference type="AlphaFoldDB" id="A0A2S1QYV2"/>
<keyword evidence="1" id="KW-1133">Transmembrane helix</keyword>
<evidence type="ECO:0000313" key="2">
    <source>
        <dbReference type="EMBL" id="AWH85554.1"/>
    </source>
</evidence>
<name>A0A2S1QYV2_9FLAO</name>
<proteinExistence type="predicted"/>
<feature type="transmembrane region" description="Helical" evidence="1">
    <location>
        <begin position="40"/>
        <end position="60"/>
    </location>
</feature>
<keyword evidence="3" id="KW-1185">Reference proteome</keyword>
<dbReference type="KEGG" id="falb:HYN59_10725"/>
<sequence>MVYKFLLIICIIFLLTLLLSVKHSRRRLWQQDKTRNSRMYTLRAVLLIIVLILFLFFSLVR</sequence>
<organism evidence="2 3">
    <name type="scientific">Flavobacterium album</name>
    <dbReference type="NCBI Taxonomy" id="2175091"/>
    <lineage>
        <taxon>Bacteria</taxon>
        <taxon>Pseudomonadati</taxon>
        <taxon>Bacteroidota</taxon>
        <taxon>Flavobacteriia</taxon>
        <taxon>Flavobacteriales</taxon>
        <taxon>Flavobacteriaceae</taxon>
        <taxon>Flavobacterium</taxon>
    </lineage>
</organism>
<keyword evidence="1" id="KW-0472">Membrane</keyword>
<gene>
    <name evidence="2" type="ORF">HYN59_10725</name>
</gene>
<protein>
    <submittedName>
        <fullName evidence="2">Uncharacterized protein</fullName>
    </submittedName>
</protein>
<dbReference type="EMBL" id="CP029186">
    <property type="protein sequence ID" value="AWH85554.1"/>
    <property type="molecule type" value="Genomic_DNA"/>
</dbReference>
<evidence type="ECO:0000313" key="3">
    <source>
        <dbReference type="Proteomes" id="UP000244929"/>
    </source>
</evidence>
<dbReference type="RefSeq" id="WP_108778256.1">
    <property type="nucleotide sequence ID" value="NZ_CP029186.1"/>
</dbReference>
<reference evidence="2 3" key="1">
    <citation type="submission" date="2018-04" db="EMBL/GenBank/DDBJ databases">
        <title>Genome sequencing of Flavobacterium sp. HYN0059.</title>
        <authorList>
            <person name="Yi H."/>
            <person name="Baek C."/>
        </authorList>
    </citation>
    <scope>NUCLEOTIDE SEQUENCE [LARGE SCALE GENOMIC DNA]</scope>
    <source>
        <strain evidence="2 3">HYN0059</strain>
    </source>
</reference>
<evidence type="ECO:0000256" key="1">
    <source>
        <dbReference type="SAM" id="Phobius"/>
    </source>
</evidence>